<feature type="transmembrane region" description="Helical" evidence="1">
    <location>
        <begin position="21"/>
        <end position="45"/>
    </location>
</feature>
<feature type="transmembrane region" description="Helical" evidence="1">
    <location>
        <begin position="51"/>
        <end position="70"/>
    </location>
</feature>
<keyword evidence="1" id="KW-1133">Transmembrane helix</keyword>
<keyword evidence="1" id="KW-0812">Transmembrane</keyword>
<evidence type="ECO:0000313" key="2">
    <source>
        <dbReference type="EMBL" id="QDO84647.1"/>
    </source>
</evidence>
<keyword evidence="3" id="KW-1185">Reference proteome</keyword>
<keyword evidence="1" id="KW-0472">Membrane</keyword>
<reference evidence="2 3" key="1">
    <citation type="submission" date="2019-07" db="EMBL/GenBank/DDBJ databases">
        <title>Shewanella sp. YLB-06 whole genomic sequence.</title>
        <authorList>
            <person name="Yu L."/>
        </authorList>
    </citation>
    <scope>NUCLEOTIDE SEQUENCE [LARGE SCALE GENOMIC DNA]</scope>
    <source>
        <strain evidence="2 3">YLB-06</strain>
    </source>
</reference>
<feature type="transmembrane region" description="Helical" evidence="1">
    <location>
        <begin position="82"/>
        <end position="107"/>
    </location>
</feature>
<dbReference type="EMBL" id="CP041614">
    <property type="protein sequence ID" value="QDO84647.1"/>
    <property type="molecule type" value="Genomic_DNA"/>
</dbReference>
<organism evidence="2 3">
    <name type="scientific">Shewanella psychropiezotolerans</name>
    <dbReference type="NCBI Taxonomy" id="2593655"/>
    <lineage>
        <taxon>Bacteria</taxon>
        <taxon>Pseudomonadati</taxon>
        <taxon>Pseudomonadota</taxon>
        <taxon>Gammaproteobacteria</taxon>
        <taxon>Alteromonadales</taxon>
        <taxon>Shewanellaceae</taxon>
        <taxon>Shewanella</taxon>
    </lineage>
</organism>
<accession>A0ABX5X1P1</accession>
<evidence type="ECO:0000256" key="1">
    <source>
        <dbReference type="SAM" id="Phobius"/>
    </source>
</evidence>
<name>A0ABX5X1P1_9GAMM</name>
<dbReference type="Proteomes" id="UP000315947">
    <property type="component" value="Chromosome"/>
</dbReference>
<proteinExistence type="predicted"/>
<protein>
    <submittedName>
        <fullName evidence="2">Uncharacterized protein</fullName>
    </submittedName>
</protein>
<sequence>MNDVAIEEKQNFLKKLFSGGFRLVDVFWAGFILVGAIIGLCVSKLATFESIIIGDCLKSVYFILISVAVWKSASLYQGKKVWLILAKISAVLTITASIFELGAWAIYLSSN</sequence>
<gene>
    <name evidence="2" type="ORF">FM037_17280</name>
</gene>
<evidence type="ECO:0000313" key="3">
    <source>
        <dbReference type="Proteomes" id="UP000315947"/>
    </source>
</evidence>
<dbReference type="RefSeq" id="WP_144046998.1">
    <property type="nucleotide sequence ID" value="NZ_CP041614.1"/>
</dbReference>